<organism evidence="2 3">
    <name type="scientific">Sphaerisporangium dianthi</name>
    <dbReference type="NCBI Taxonomy" id="1436120"/>
    <lineage>
        <taxon>Bacteria</taxon>
        <taxon>Bacillati</taxon>
        <taxon>Actinomycetota</taxon>
        <taxon>Actinomycetes</taxon>
        <taxon>Streptosporangiales</taxon>
        <taxon>Streptosporangiaceae</taxon>
        <taxon>Sphaerisporangium</taxon>
    </lineage>
</organism>
<proteinExistence type="predicted"/>
<evidence type="ECO:0000256" key="1">
    <source>
        <dbReference type="SAM" id="Phobius"/>
    </source>
</evidence>
<name>A0ABV9CAQ3_9ACTN</name>
<keyword evidence="1" id="KW-1133">Transmembrane helix</keyword>
<keyword evidence="3" id="KW-1185">Reference proteome</keyword>
<feature type="transmembrane region" description="Helical" evidence="1">
    <location>
        <begin position="97"/>
        <end position="117"/>
    </location>
</feature>
<feature type="transmembrane region" description="Helical" evidence="1">
    <location>
        <begin position="154"/>
        <end position="175"/>
    </location>
</feature>
<sequence length="188" mass="19492">MNRTIGLVGLLATALWAAGIGVEYVNPGEKSSAHWLGELLIWLGFVGFAVLIVGMLRSGAAGRGAFAKVALGVWAFGHLSIAIGGVVEYLTGDADNLFYPVGGLAQIVGGIASAVVVARAGVLTGWRRWTPLAWLVTYLGVFATFFGQTAEMTALTLAPFVLWLAAIAVTSVGFATADPARIREAATA</sequence>
<comment type="caution">
    <text evidence="2">The sequence shown here is derived from an EMBL/GenBank/DDBJ whole genome shotgun (WGS) entry which is preliminary data.</text>
</comment>
<protein>
    <submittedName>
        <fullName evidence="2">Uncharacterized protein</fullName>
    </submittedName>
</protein>
<dbReference type="Proteomes" id="UP001596004">
    <property type="component" value="Unassembled WGS sequence"/>
</dbReference>
<reference evidence="3" key="1">
    <citation type="journal article" date="2019" name="Int. J. Syst. Evol. Microbiol.">
        <title>The Global Catalogue of Microorganisms (GCM) 10K type strain sequencing project: providing services to taxonomists for standard genome sequencing and annotation.</title>
        <authorList>
            <consortium name="The Broad Institute Genomics Platform"/>
            <consortium name="The Broad Institute Genome Sequencing Center for Infectious Disease"/>
            <person name="Wu L."/>
            <person name="Ma J."/>
        </authorList>
    </citation>
    <scope>NUCLEOTIDE SEQUENCE [LARGE SCALE GENOMIC DNA]</scope>
    <source>
        <strain evidence="3">CGMCC 4.7132</strain>
    </source>
</reference>
<gene>
    <name evidence="2" type="ORF">ACFO60_04930</name>
</gene>
<accession>A0ABV9CAQ3</accession>
<keyword evidence="1" id="KW-0812">Transmembrane</keyword>
<keyword evidence="1" id="KW-0472">Membrane</keyword>
<dbReference type="RefSeq" id="WP_380837479.1">
    <property type="nucleotide sequence ID" value="NZ_JBHSFP010000002.1"/>
</dbReference>
<feature type="transmembrane region" description="Helical" evidence="1">
    <location>
        <begin position="69"/>
        <end position="91"/>
    </location>
</feature>
<feature type="transmembrane region" description="Helical" evidence="1">
    <location>
        <begin position="35"/>
        <end position="57"/>
    </location>
</feature>
<dbReference type="EMBL" id="JBHSFP010000002">
    <property type="protein sequence ID" value="MFC4530099.1"/>
    <property type="molecule type" value="Genomic_DNA"/>
</dbReference>
<feature type="transmembrane region" description="Helical" evidence="1">
    <location>
        <begin position="129"/>
        <end position="148"/>
    </location>
</feature>
<evidence type="ECO:0000313" key="2">
    <source>
        <dbReference type="EMBL" id="MFC4530099.1"/>
    </source>
</evidence>
<evidence type="ECO:0000313" key="3">
    <source>
        <dbReference type="Proteomes" id="UP001596004"/>
    </source>
</evidence>